<comment type="similarity">
    <text evidence="5 7 9">Belongs to the PTH family.</text>
</comment>
<gene>
    <name evidence="7 11" type="primary">pth</name>
    <name evidence="11" type="ORF">H6A60_00525</name>
</gene>
<evidence type="ECO:0000256" key="5">
    <source>
        <dbReference type="ARBA" id="ARBA00038063"/>
    </source>
</evidence>
<dbReference type="Gene3D" id="3.40.50.1470">
    <property type="entry name" value="Peptidyl-tRNA hydrolase"/>
    <property type="match status" value="1"/>
</dbReference>
<dbReference type="InterPro" id="IPR001328">
    <property type="entry name" value="Pept_tRNA_hydro"/>
</dbReference>
<dbReference type="CDD" id="cd00462">
    <property type="entry name" value="PTH"/>
    <property type="match status" value="1"/>
</dbReference>
<evidence type="ECO:0000256" key="6">
    <source>
        <dbReference type="ARBA" id="ARBA00050038"/>
    </source>
</evidence>
<evidence type="ECO:0000256" key="7">
    <source>
        <dbReference type="HAMAP-Rule" id="MF_00083"/>
    </source>
</evidence>
<organism evidence="11 12">
    <name type="scientific">Sutterella massiliensis</name>
    <dbReference type="NCBI Taxonomy" id="1816689"/>
    <lineage>
        <taxon>Bacteria</taxon>
        <taxon>Pseudomonadati</taxon>
        <taxon>Pseudomonadota</taxon>
        <taxon>Betaproteobacteria</taxon>
        <taxon>Burkholderiales</taxon>
        <taxon>Sutterellaceae</taxon>
        <taxon>Sutterella</taxon>
    </lineage>
</organism>
<feature type="binding site" evidence="7">
    <location>
        <position position="71"/>
    </location>
    <ligand>
        <name>tRNA</name>
        <dbReference type="ChEBI" id="CHEBI:17843"/>
    </ligand>
</feature>
<evidence type="ECO:0000256" key="4">
    <source>
        <dbReference type="ARBA" id="ARBA00022884"/>
    </source>
</evidence>
<dbReference type="PROSITE" id="PS01195">
    <property type="entry name" value="PEPT_TRNA_HYDROL_1"/>
    <property type="match status" value="1"/>
</dbReference>
<feature type="binding site" evidence="7">
    <location>
        <position position="73"/>
    </location>
    <ligand>
        <name>tRNA</name>
        <dbReference type="ChEBI" id="CHEBI:17843"/>
    </ligand>
</feature>
<dbReference type="HAMAP" id="MF_00083">
    <property type="entry name" value="Pept_tRNA_hydro_bact"/>
    <property type="match status" value="1"/>
</dbReference>
<dbReference type="PROSITE" id="PS01196">
    <property type="entry name" value="PEPT_TRNA_HYDROL_2"/>
    <property type="match status" value="1"/>
</dbReference>
<keyword evidence="4 7" id="KW-0694">RNA-binding</keyword>
<evidence type="ECO:0000256" key="8">
    <source>
        <dbReference type="RuleBase" id="RU000673"/>
    </source>
</evidence>
<dbReference type="PANTHER" id="PTHR17224:SF1">
    <property type="entry name" value="PEPTIDYL-TRNA HYDROLASE"/>
    <property type="match status" value="1"/>
</dbReference>
<comment type="function">
    <text evidence="7">Catalyzes the release of premature peptidyl moieties from peptidyl-tRNA molecules trapped in stalled 50S ribosomal subunits, and thus maintains levels of free tRNAs and 50S ribosomes.</text>
</comment>
<comment type="caution">
    <text evidence="11">The sequence shown here is derived from an EMBL/GenBank/DDBJ whole genome shotgun (WGS) entry which is preliminary data.</text>
</comment>
<feature type="binding site" evidence="7">
    <location>
        <position position="119"/>
    </location>
    <ligand>
        <name>tRNA</name>
        <dbReference type="ChEBI" id="CHEBI:17843"/>
    </ligand>
</feature>
<feature type="site" description="Stabilizes the basic form of H active site to accept a proton" evidence="7">
    <location>
        <position position="98"/>
    </location>
</feature>
<sequence length="223" mass="24252">MADPKPIRLIVGLGNPGAEYVRTRHNAGFWLLDALARREGAMFREESKFKGEVCRVRLNGHDVWLLKPTTFMNASGQAVVALALYYKILPDEILVVHDELDLPPGCMKLKCGGGNAGHNGLKDITAKLGTPDFWRLRLGTGHPRTLGLAQQVFDFVLSAPSAEHEEAIERCISEALKVTDLFAEGDMTRATRSLAKFGAPKKTPSPKKAAKDEAATAESSSAK</sequence>
<dbReference type="Proteomes" id="UP000715095">
    <property type="component" value="Unassembled WGS sequence"/>
</dbReference>
<reference evidence="11 12" key="1">
    <citation type="journal article" date="2021" name="Sci. Rep.">
        <title>The distribution of antibiotic resistance genes in chicken gut microbiota commensals.</title>
        <authorList>
            <person name="Juricova H."/>
            <person name="Matiasovicova J."/>
            <person name="Kubasova T."/>
            <person name="Cejkova D."/>
            <person name="Rychlik I."/>
        </authorList>
    </citation>
    <scope>NUCLEOTIDE SEQUENCE [LARGE SCALE GENOMIC DNA]</scope>
    <source>
        <strain evidence="11 12">An829</strain>
    </source>
</reference>
<keyword evidence="2 7" id="KW-0820">tRNA-binding</keyword>
<evidence type="ECO:0000256" key="10">
    <source>
        <dbReference type="SAM" id="MobiDB-lite"/>
    </source>
</evidence>
<keyword evidence="7" id="KW-0963">Cytoplasm</keyword>
<dbReference type="EC" id="3.1.1.29" evidence="1 7"/>
<feature type="region of interest" description="Disordered" evidence="10">
    <location>
        <begin position="193"/>
        <end position="223"/>
    </location>
</feature>
<dbReference type="RefSeq" id="WP_205101390.1">
    <property type="nucleotide sequence ID" value="NZ_JACJJC010000001.1"/>
</dbReference>
<keyword evidence="12" id="KW-1185">Reference proteome</keyword>
<comment type="catalytic activity">
    <reaction evidence="7 8">
        <text>an N-acyl-L-alpha-aminoacyl-tRNA + H2O = an N-acyl-L-amino acid + a tRNA + H(+)</text>
        <dbReference type="Rhea" id="RHEA:54448"/>
        <dbReference type="Rhea" id="RHEA-COMP:10123"/>
        <dbReference type="Rhea" id="RHEA-COMP:13883"/>
        <dbReference type="ChEBI" id="CHEBI:15377"/>
        <dbReference type="ChEBI" id="CHEBI:15378"/>
        <dbReference type="ChEBI" id="CHEBI:59874"/>
        <dbReference type="ChEBI" id="CHEBI:78442"/>
        <dbReference type="ChEBI" id="CHEBI:138191"/>
        <dbReference type="EC" id="3.1.1.29"/>
    </reaction>
</comment>
<comment type="function">
    <text evidence="7">Hydrolyzes ribosome-free peptidyl-tRNAs (with 1 or more amino acids incorporated), which drop off the ribosome during protein synthesis, or as a result of ribosome stalling.</text>
</comment>
<dbReference type="GO" id="GO:0004045">
    <property type="term" value="F:peptidyl-tRNA hydrolase activity"/>
    <property type="evidence" value="ECO:0007669"/>
    <property type="project" value="UniProtKB-EC"/>
</dbReference>
<feature type="active site" description="Proton acceptor" evidence="7">
    <location>
        <position position="25"/>
    </location>
</feature>
<dbReference type="Pfam" id="PF01195">
    <property type="entry name" value="Pept_tRNA_hydro"/>
    <property type="match status" value="1"/>
</dbReference>
<evidence type="ECO:0000256" key="2">
    <source>
        <dbReference type="ARBA" id="ARBA00022555"/>
    </source>
</evidence>
<feature type="binding site" evidence="7">
    <location>
        <position position="20"/>
    </location>
    <ligand>
        <name>tRNA</name>
        <dbReference type="ChEBI" id="CHEBI:17843"/>
    </ligand>
</feature>
<comment type="subunit">
    <text evidence="7">Monomer.</text>
</comment>
<dbReference type="NCBIfam" id="TIGR00447">
    <property type="entry name" value="pth"/>
    <property type="match status" value="1"/>
</dbReference>
<keyword evidence="3 7" id="KW-0378">Hydrolase</keyword>
<protein>
    <recommendedName>
        <fullName evidence="6 7">Peptidyl-tRNA hydrolase</fullName>
        <shortName evidence="7">Pth</shortName>
        <ecNumber evidence="1 7">3.1.1.29</ecNumber>
    </recommendedName>
</protein>
<comment type="subcellular location">
    <subcellularLocation>
        <location evidence="7">Cytoplasm</location>
    </subcellularLocation>
</comment>
<evidence type="ECO:0000256" key="3">
    <source>
        <dbReference type="ARBA" id="ARBA00022801"/>
    </source>
</evidence>
<proteinExistence type="inferred from homology"/>
<dbReference type="InterPro" id="IPR018171">
    <property type="entry name" value="Pept_tRNA_hydro_CS"/>
</dbReference>
<feature type="site" description="Discriminates between blocked and unblocked aminoacyl-tRNA" evidence="7">
    <location>
        <position position="15"/>
    </location>
</feature>
<dbReference type="PANTHER" id="PTHR17224">
    <property type="entry name" value="PEPTIDYL-TRNA HYDROLASE"/>
    <property type="match status" value="1"/>
</dbReference>
<evidence type="ECO:0000313" key="12">
    <source>
        <dbReference type="Proteomes" id="UP000715095"/>
    </source>
</evidence>
<name>A0ABS2DQK7_9BURK</name>
<dbReference type="EMBL" id="JACJJC010000001">
    <property type="protein sequence ID" value="MBM6702998.1"/>
    <property type="molecule type" value="Genomic_DNA"/>
</dbReference>
<dbReference type="SUPFAM" id="SSF53178">
    <property type="entry name" value="Peptidyl-tRNA hydrolase-like"/>
    <property type="match status" value="1"/>
</dbReference>
<evidence type="ECO:0000313" key="11">
    <source>
        <dbReference type="EMBL" id="MBM6702998.1"/>
    </source>
</evidence>
<evidence type="ECO:0000256" key="9">
    <source>
        <dbReference type="RuleBase" id="RU004320"/>
    </source>
</evidence>
<accession>A0ABS2DQK7</accession>
<evidence type="ECO:0000256" key="1">
    <source>
        <dbReference type="ARBA" id="ARBA00013260"/>
    </source>
</evidence>
<dbReference type="InterPro" id="IPR036416">
    <property type="entry name" value="Pept_tRNA_hydro_sf"/>
</dbReference>